<keyword evidence="2" id="KW-1185">Reference proteome</keyword>
<comment type="caution">
    <text evidence="1">The sequence shown here is derived from an EMBL/GenBank/DDBJ whole genome shotgun (WGS) entry which is preliminary data.</text>
</comment>
<sequence length="73" mass="8525">MFVQYKRSSRRIYELSLLLWRWLIPARSVCRLPGPAGKVGPEPKPVGTGWFWHNKESTVFLHRQISHLSIHAT</sequence>
<dbReference type="AlphaFoldDB" id="A0A367L390"/>
<evidence type="ECO:0000313" key="2">
    <source>
        <dbReference type="Proteomes" id="UP000253664"/>
    </source>
</evidence>
<protein>
    <submittedName>
        <fullName evidence="1">Uncharacterized protein</fullName>
    </submittedName>
</protein>
<proteinExistence type="predicted"/>
<gene>
    <name evidence="1" type="ORF">L249_4986</name>
</gene>
<dbReference type="EMBL" id="LKCN02000017">
    <property type="protein sequence ID" value="RCI08868.1"/>
    <property type="molecule type" value="Genomic_DNA"/>
</dbReference>
<organism evidence="1 2">
    <name type="scientific">Ophiocordyceps polyrhachis-furcata BCC 54312</name>
    <dbReference type="NCBI Taxonomy" id="1330021"/>
    <lineage>
        <taxon>Eukaryota</taxon>
        <taxon>Fungi</taxon>
        <taxon>Dikarya</taxon>
        <taxon>Ascomycota</taxon>
        <taxon>Pezizomycotina</taxon>
        <taxon>Sordariomycetes</taxon>
        <taxon>Hypocreomycetidae</taxon>
        <taxon>Hypocreales</taxon>
        <taxon>Ophiocordycipitaceae</taxon>
        <taxon>Ophiocordyceps</taxon>
    </lineage>
</organism>
<accession>A0A367L390</accession>
<evidence type="ECO:0000313" key="1">
    <source>
        <dbReference type="EMBL" id="RCI08868.1"/>
    </source>
</evidence>
<name>A0A367L390_9HYPO</name>
<dbReference type="Proteomes" id="UP000253664">
    <property type="component" value="Unassembled WGS sequence"/>
</dbReference>
<reference evidence="1 2" key="1">
    <citation type="journal article" date="2015" name="BMC Genomics">
        <title>Insights from the genome of Ophiocordyceps polyrhachis-furcata to pathogenicity and host specificity in insect fungi.</title>
        <authorList>
            <person name="Wichadakul D."/>
            <person name="Kobmoo N."/>
            <person name="Ingsriswang S."/>
            <person name="Tangphatsornruang S."/>
            <person name="Chantasingh D."/>
            <person name="Luangsa-ard J.J."/>
            <person name="Eurwilaichitr L."/>
        </authorList>
    </citation>
    <scope>NUCLEOTIDE SEQUENCE [LARGE SCALE GENOMIC DNA]</scope>
    <source>
        <strain evidence="1 2">BCC 54312</strain>
    </source>
</reference>